<evidence type="ECO:0000256" key="1">
    <source>
        <dbReference type="SAM" id="MobiDB-lite"/>
    </source>
</evidence>
<evidence type="ECO:0000313" key="2">
    <source>
        <dbReference type="EMBL" id="KAF7418491.1"/>
    </source>
</evidence>
<gene>
    <name evidence="2" type="ORF">HZH68_001144</name>
</gene>
<evidence type="ECO:0000313" key="3">
    <source>
        <dbReference type="Proteomes" id="UP000617340"/>
    </source>
</evidence>
<dbReference type="Proteomes" id="UP000617340">
    <property type="component" value="Unassembled WGS sequence"/>
</dbReference>
<feature type="compositionally biased region" description="Basic and acidic residues" evidence="1">
    <location>
        <begin position="9"/>
        <end position="20"/>
    </location>
</feature>
<organism evidence="2 3">
    <name type="scientific">Vespula germanica</name>
    <name type="common">German yellow jacket</name>
    <name type="synonym">Paravespula germanica</name>
    <dbReference type="NCBI Taxonomy" id="30212"/>
    <lineage>
        <taxon>Eukaryota</taxon>
        <taxon>Metazoa</taxon>
        <taxon>Ecdysozoa</taxon>
        <taxon>Arthropoda</taxon>
        <taxon>Hexapoda</taxon>
        <taxon>Insecta</taxon>
        <taxon>Pterygota</taxon>
        <taxon>Neoptera</taxon>
        <taxon>Endopterygota</taxon>
        <taxon>Hymenoptera</taxon>
        <taxon>Apocrita</taxon>
        <taxon>Aculeata</taxon>
        <taxon>Vespoidea</taxon>
        <taxon>Vespidae</taxon>
        <taxon>Vespinae</taxon>
        <taxon>Vespula</taxon>
    </lineage>
</organism>
<feature type="region of interest" description="Disordered" evidence="1">
    <location>
        <begin position="1"/>
        <end position="20"/>
    </location>
</feature>
<accession>A0A834NV75</accession>
<reference evidence="2" key="1">
    <citation type="journal article" date="2020" name="G3 (Bethesda)">
        <title>High-Quality Assemblies for Three Invasive Social Wasps from the &lt;i&gt;Vespula&lt;/i&gt; Genus.</title>
        <authorList>
            <person name="Harrop T.W.R."/>
            <person name="Guhlin J."/>
            <person name="McLaughlin G.M."/>
            <person name="Permina E."/>
            <person name="Stockwell P."/>
            <person name="Gilligan J."/>
            <person name="Le Lec M.F."/>
            <person name="Gruber M.A.M."/>
            <person name="Quinn O."/>
            <person name="Lovegrove M."/>
            <person name="Duncan E.J."/>
            <person name="Remnant E.J."/>
            <person name="Van Eeckhoven J."/>
            <person name="Graham B."/>
            <person name="Knapp R.A."/>
            <person name="Langford K.W."/>
            <person name="Kronenberg Z."/>
            <person name="Press M.O."/>
            <person name="Eacker S.M."/>
            <person name="Wilson-Rankin E.E."/>
            <person name="Purcell J."/>
            <person name="Lester P.J."/>
            <person name="Dearden P.K."/>
        </authorList>
    </citation>
    <scope>NUCLEOTIDE SEQUENCE</scope>
    <source>
        <strain evidence="2">Linc-1</strain>
    </source>
</reference>
<dbReference type="AlphaFoldDB" id="A0A834NV75"/>
<comment type="caution">
    <text evidence="2">The sequence shown here is derived from an EMBL/GenBank/DDBJ whole genome shotgun (WGS) entry which is preliminary data.</text>
</comment>
<name>A0A834NV75_VESGE</name>
<dbReference type="EMBL" id="JACSDZ010000001">
    <property type="protein sequence ID" value="KAF7418491.1"/>
    <property type="molecule type" value="Genomic_DNA"/>
</dbReference>
<proteinExistence type="predicted"/>
<keyword evidence="3" id="KW-1185">Reference proteome</keyword>
<protein>
    <submittedName>
        <fullName evidence="2">Uncharacterized protein</fullName>
    </submittedName>
</protein>
<sequence>MTRLTSPRPQEKRSEPGDSKELLIKNAFETICDVKECYDRSPTQGRYGKSLRIGATRKIRELRKFWPTGFAAGPRPYQTFRISPAEKPYDTDVSSNRPLRFHTRQLQLTSWSTVACSRLLPQQVVEIVVAPTRGGALLSITPFSLSDTRPPVGATINLHLSVLLQNTVPEGVSLPSR</sequence>